<feature type="repeat" description="WD" evidence="3">
    <location>
        <begin position="260"/>
        <end position="301"/>
    </location>
</feature>
<proteinExistence type="predicted"/>
<dbReference type="AlphaFoldDB" id="A0A402DEZ6"/>
<dbReference type="CDD" id="cd00200">
    <property type="entry name" value="WD40"/>
    <property type="match status" value="2"/>
</dbReference>
<dbReference type="SUPFAM" id="SSF50998">
    <property type="entry name" value="Quinoprotein alcohol dehydrogenase-like"/>
    <property type="match status" value="2"/>
</dbReference>
<sequence length="774" mass="86203">MDKKERQLYLATVPSSAFESGNLRRYYGCLTCYPFISDKLNHPSFDVQDVINDYDYIYQSDLRNHPDYDAERTEALKLIQETFRLSAHILREHPEQLISQLLGRLFYPSLLENSYIQSFLEQAKAKIVPPALIPYLGSLQPPCTSLIRTLTHHGGNSSFWGKISSLAITSDGTKIISTQDWIIKVWDLATGKKLYDLYNFSEDQILQWTNLDEVSLVALAIRQSVTSLVITPDSNEIIFGDRNNTINVWNLATGKKIRTLSSHQFAITSLAITHNGNKIISSSEDNTIKVWDLATGQELLSISTHQNRISSLVVTPDGTKIVSGSNDGTIKIWDLYTGQELLILIDHYTLAITPDSTKIISSQNGIVKVLDLATGKKIRTLTLSSHYNSISSSAITPDNTKIIFGYSDGMIKIWDLCTEQELLTLIGHHGKVSSLIISHDGSKIVSGSYDKTIKIWNLAIEKRMLTPIDYSIGDKIYSLAITPDDNIVILGFWNYIKVCNLATRKEIKLYNVSGIPKILAITPDGTKFILALGWWIKVCNITSGKAIRTLPNCAYFIKYLIANFRENLVNLMFYSINTVTASDGTKVAISRDKTIKVWDLGTGKELLTLSGHQNPINSLVISLDGTKIISGCQEGIIKVWDLSTGKELLTLNSRQQGIDLLAITSDCKKIVFIATFRTIKVWDLDTAKELLTFNSHHSTISSLTITPNNQYVISSGLDSSGLDTTIKIWDLDTGECLTSLVNDCPIICCAIYPDSKKLIAGDEAGRLHFLELIV</sequence>
<dbReference type="PANTHER" id="PTHR44019">
    <property type="entry name" value="WD REPEAT-CONTAINING PROTEIN 55"/>
    <property type="match status" value="1"/>
</dbReference>
<feature type="repeat" description="WD" evidence="3">
    <location>
        <begin position="590"/>
        <end position="608"/>
    </location>
</feature>
<dbReference type="PRINTS" id="PR00320">
    <property type="entry name" value="GPROTEINBRPT"/>
</dbReference>
<dbReference type="InterPro" id="IPR018391">
    <property type="entry name" value="PQQ_b-propeller_rpt"/>
</dbReference>
<dbReference type="Pfam" id="PF00400">
    <property type="entry name" value="WD40"/>
    <property type="match status" value="7"/>
</dbReference>
<dbReference type="InterPro" id="IPR019775">
    <property type="entry name" value="WD40_repeat_CS"/>
</dbReference>
<feature type="repeat" description="WD" evidence="3">
    <location>
        <begin position="609"/>
        <end position="650"/>
    </location>
</feature>
<evidence type="ECO:0000313" key="5">
    <source>
        <dbReference type="Proteomes" id="UP000289660"/>
    </source>
</evidence>
<feature type="repeat" description="WD" evidence="3">
    <location>
        <begin position="225"/>
        <end position="259"/>
    </location>
</feature>
<dbReference type="PROSITE" id="PS50082">
    <property type="entry name" value="WD_REPEATS_2"/>
    <property type="match status" value="8"/>
</dbReference>
<dbReference type="Gene3D" id="2.130.10.10">
    <property type="entry name" value="YVTN repeat-like/Quinoprotein amine dehydrogenase"/>
    <property type="match status" value="4"/>
</dbReference>
<organism evidence="4 5">
    <name type="scientific">Microcystis aeruginosa NIES-4285</name>
    <dbReference type="NCBI Taxonomy" id="2497681"/>
    <lineage>
        <taxon>Bacteria</taxon>
        <taxon>Bacillati</taxon>
        <taxon>Cyanobacteriota</taxon>
        <taxon>Cyanophyceae</taxon>
        <taxon>Oscillatoriophycideae</taxon>
        <taxon>Chroococcales</taxon>
        <taxon>Microcystaceae</taxon>
        <taxon>Microcystis</taxon>
    </lineage>
</organism>
<accession>A0A402DEZ6</accession>
<comment type="caution">
    <text evidence="4">The sequence shown here is derived from an EMBL/GenBank/DDBJ whole genome shotgun (WGS) entry which is preliminary data.</text>
</comment>
<evidence type="ECO:0000256" key="3">
    <source>
        <dbReference type="PROSITE-ProRule" id="PRU00221"/>
    </source>
</evidence>
<protein>
    <submittedName>
        <fullName evidence="4">Uncharacterized protein</fullName>
    </submittedName>
</protein>
<feature type="repeat" description="WD" evidence="3">
    <location>
        <begin position="425"/>
        <end position="466"/>
    </location>
</feature>
<feature type="repeat" description="WD" evidence="3">
    <location>
        <begin position="302"/>
        <end position="343"/>
    </location>
</feature>
<reference evidence="5" key="1">
    <citation type="submission" date="2018-12" db="EMBL/GenBank/DDBJ databases">
        <title>Genome sequence of Microcystis aeruginosa NIES-4285.</title>
        <authorList>
            <person name="Tanabe Y."/>
        </authorList>
    </citation>
    <scope>NUCLEOTIDE SEQUENCE [LARGE SCALE GENOMIC DNA]</scope>
    <source>
        <strain evidence="5">NIES-4285</strain>
    </source>
</reference>
<gene>
    <name evidence="4" type="ORF">MiAbB_02710</name>
</gene>
<feature type="repeat" description="WD" evidence="3">
    <location>
        <begin position="693"/>
        <end position="739"/>
    </location>
</feature>
<feature type="repeat" description="WD" evidence="3">
    <location>
        <begin position="383"/>
        <end position="424"/>
    </location>
</feature>
<evidence type="ECO:0000256" key="1">
    <source>
        <dbReference type="ARBA" id="ARBA00022574"/>
    </source>
</evidence>
<dbReference type="PROSITE" id="PS50294">
    <property type="entry name" value="WD_REPEATS_REGION"/>
    <property type="match status" value="6"/>
</dbReference>
<dbReference type="InterPro" id="IPR050505">
    <property type="entry name" value="WDR55/POC1"/>
</dbReference>
<dbReference type="InterPro" id="IPR020472">
    <property type="entry name" value="WD40_PAC1"/>
</dbReference>
<evidence type="ECO:0000256" key="2">
    <source>
        <dbReference type="ARBA" id="ARBA00022737"/>
    </source>
</evidence>
<keyword evidence="2" id="KW-0677">Repeat</keyword>
<dbReference type="PROSITE" id="PS00678">
    <property type="entry name" value="WD_REPEATS_1"/>
    <property type="match status" value="3"/>
</dbReference>
<dbReference type="Proteomes" id="UP000289660">
    <property type="component" value="Unassembled WGS sequence"/>
</dbReference>
<keyword evidence="1 3" id="KW-0853">WD repeat</keyword>
<dbReference type="InterPro" id="IPR001680">
    <property type="entry name" value="WD40_rpt"/>
</dbReference>
<dbReference type="EMBL" id="BIFY01000047">
    <property type="protein sequence ID" value="GCE60786.1"/>
    <property type="molecule type" value="Genomic_DNA"/>
</dbReference>
<evidence type="ECO:0000313" key="4">
    <source>
        <dbReference type="EMBL" id="GCE60786.1"/>
    </source>
</evidence>
<dbReference type="InterPro" id="IPR015943">
    <property type="entry name" value="WD40/YVTN_repeat-like_dom_sf"/>
</dbReference>
<dbReference type="InterPro" id="IPR011047">
    <property type="entry name" value="Quinoprotein_ADH-like_sf"/>
</dbReference>
<dbReference type="SMART" id="SM00564">
    <property type="entry name" value="PQQ"/>
    <property type="match status" value="5"/>
</dbReference>
<dbReference type="RefSeq" id="WP_130757545.1">
    <property type="nucleotide sequence ID" value="NZ_BIFY01000047.1"/>
</dbReference>
<dbReference type="PANTHER" id="PTHR44019:SF8">
    <property type="entry name" value="POC1 CENTRIOLAR PROTEIN HOMOLOG"/>
    <property type="match status" value="1"/>
</dbReference>
<name>A0A402DEZ6_MICAE</name>
<dbReference type="SMART" id="SM00320">
    <property type="entry name" value="WD40"/>
    <property type="match status" value="12"/>
</dbReference>